<sequence>RRVQLHHVGSEEDIVSHGERSKGLSCLCLDEVDDEDGSGCHSYADDRILDEIECSERGIAFPLCLLVLDDGIPESVRLKLLIPIILHSLVVEQGIDA</sequence>
<dbReference type="AlphaFoldDB" id="A0AAN5D1S3"/>
<feature type="non-terminal residue" evidence="1">
    <location>
        <position position="97"/>
    </location>
</feature>
<name>A0AAN5D1S3_9BILA</name>
<reference evidence="2" key="1">
    <citation type="submission" date="2022-10" db="EMBL/GenBank/DDBJ databases">
        <title>Genome assembly of Pristionchus species.</title>
        <authorList>
            <person name="Yoshida K."/>
            <person name="Sommer R.J."/>
        </authorList>
    </citation>
    <scope>NUCLEOTIDE SEQUENCE [LARGE SCALE GENOMIC DNA]</scope>
    <source>
        <strain evidence="2">RS5460</strain>
    </source>
</reference>
<evidence type="ECO:0000313" key="2">
    <source>
        <dbReference type="Proteomes" id="UP001328107"/>
    </source>
</evidence>
<feature type="non-terminal residue" evidence="1">
    <location>
        <position position="1"/>
    </location>
</feature>
<gene>
    <name evidence="1" type="ORF">PMAYCL1PPCAC_24695</name>
</gene>
<comment type="caution">
    <text evidence="1">The sequence shown here is derived from an EMBL/GenBank/DDBJ whole genome shotgun (WGS) entry which is preliminary data.</text>
</comment>
<keyword evidence="2" id="KW-1185">Reference proteome</keyword>
<dbReference type="EMBL" id="BTRK01000005">
    <property type="protein sequence ID" value="GMR54500.1"/>
    <property type="molecule type" value="Genomic_DNA"/>
</dbReference>
<protein>
    <submittedName>
        <fullName evidence="1">Uncharacterized protein</fullName>
    </submittedName>
</protein>
<accession>A0AAN5D1S3</accession>
<organism evidence="1 2">
    <name type="scientific">Pristionchus mayeri</name>
    <dbReference type="NCBI Taxonomy" id="1317129"/>
    <lineage>
        <taxon>Eukaryota</taxon>
        <taxon>Metazoa</taxon>
        <taxon>Ecdysozoa</taxon>
        <taxon>Nematoda</taxon>
        <taxon>Chromadorea</taxon>
        <taxon>Rhabditida</taxon>
        <taxon>Rhabditina</taxon>
        <taxon>Diplogasteromorpha</taxon>
        <taxon>Diplogasteroidea</taxon>
        <taxon>Neodiplogasteridae</taxon>
        <taxon>Pristionchus</taxon>
    </lineage>
</organism>
<evidence type="ECO:0000313" key="1">
    <source>
        <dbReference type="EMBL" id="GMR54500.1"/>
    </source>
</evidence>
<proteinExistence type="predicted"/>
<dbReference type="Proteomes" id="UP001328107">
    <property type="component" value="Unassembled WGS sequence"/>
</dbReference>